<dbReference type="AlphaFoldDB" id="A0A3R8QNK8"/>
<sequence>MIAGMSRFACLVARLHVDLRHQASALCHA</sequence>
<reference evidence="1 2" key="1">
    <citation type="submission" date="2018-11" db="EMBL/GenBank/DDBJ databases">
        <title>Saccharopolyspora rhizosphaerae sp. nov., an actinomycete isolated from rhizosphere soil in Thailand.</title>
        <authorList>
            <person name="Intra B."/>
            <person name="Euanorasetr J."/>
            <person name="Take A."/>
            <person name="Inahashi Y."/>
            <person name="Mori M."/>
            <person name="Panbangred W."/>
            <person name="Matsumoto A."/>
        </authorList>
    </citation>
    <scope>NUCLEOTIDE SEQUENCE [LARGE SCALE GENOMIC DNA]</scope>
    <source>
        <strain evidence="1 2">H219</strain>
    </source>
</reference>
<gene>
    <name evidence="1" type="ORF">EIL87_13780</name>
</gene>
<name>A0A3R8QNK8_9PSEU</name>
<organism evidence="1 2">
    <name type="scientific">Saccharopolyspora rhizosphaerae</name>
    <dbReference type="NCBI Taxonomy" id="2492662"/>
    <lineage>
        <taxon>Bacteria</taxon>
        <taxon>Bacillati</taxon>
        <taxon>Actinomycetota</taxon>
        <taxon>Actinomycetes</taxon>
        <taxon>Pseudonocardiales</taxon>
        <taxon>Pseudonocardiaceae</taxon>
        <taxon>Saccharopolyspora</taxon>
    </lineage>
</organism>
<accession>A0A3R8QNK8</accession>
<evidence type="ECO:0000313" key="2">
    <source>
        <dbReference type="Proteomes" id="UP000274515"/>
    </source>
</evidence>
<protein>
    <submittedName>
        <fullName evidence="1">ADP-ribose pyrophosphatase</fullName>
    </submittedName>
</protein>
<comment type="caution">
    <text evidence="1">The sequence shown here is derived from an EMBL/GenBank/DDBJ whole genome shotgun (WGS) entry which is preliminary data.</text>
</comment>
<proteinExistence type="predicted"/>
<dbReference type="Proteomes" id="UP000274515">
    <property type="component" value="Unassembled WGS sequence"/>
</dbReference>
<dbReference type="EMBL" id="RSAA01000014">
    <property type="protein sequence ID" value="RRO16330.1"/>
    <property type="molecule type" value="Genomic_DNA"/>
</dbReference>
<keyword evidence="2" id="KW-1185">Reference proteome</keyword>
<evidence type="ECO:0000313" key="1">
    <source>
        <dbReference type="EMBL" id="RRO16330.1"/>
    </source>
</evidence>